<dbReference type="PANTHER" id="PTHR10885">
    <property type="entry name" value="ISOPENTENYL-DIPHOSPHATE DELTA-ISOMERASE"/>
    <property type="match status" value="1"/>
</dbReference>
<evidence type="ECO:0000256" key="2">
    <source>
        <dbReference type="ARBA" id="ARBA00003951"/>
    </source>
</evidence>
<dbReference type="CDD" id="cd02885">
    <property type="entry name" value="NUDIX_IPP_Isomerase"/>
    <property type="match status" value="1"/>
</dbReference>
<dbReference type="InterPro" id="IPR000086">
    <property type="entry name" value="NUDIX_hydrolase_dom"/>
</dbReference>
<dbReference type="EC" id="5.3.3.2" evidence="5"/>
<keyword evidence="7" id="KW-0413">Isomerase</keyword>
<evidence type="ECO:0000313" key="10">
    <source>
        <dbReference type="EMBL" id="KFD68936.1"/>
    </source>
</evidence>
<evidence type="ECO:0000256" key="7">
    <source>
        <dbReference type="ARBA" id="ARBA00023235"/>
    </source>
</evidence>
<evidence type="ECO:0000313" key="9">
    <source>
        <dbReference type="EMBL" id="KFD50855.1"/>
    </source>
</evidence>
<gene>
    <name evidence="9" type="ORF">M513_08293</name>
    <name evidence="10" type="ORF">M514_08293</name>
</gene>
<dbReference type="AlphaFoldDB" id="A0A085NHJ0"/>
<dbReference type="Proteomes" id="UP000030764">
    <property type="component" value="Unassembled WGS sequence"/>
</dbReference>
<evidence type="ECO:0000259" key="8">
    <source>
        <dbReference type="PROSITE" id="PS51462"/>
    </source>
</evidence>
<dbReference type="Pfam" id="PF00293">
    <property type="entry name" value="NUDIX"/>
    <property type="match status" value="1"/>
</dbReference>
<evidence type="ECO:0000256" key="6">
    <source>
        <dbReference type="ARBA" id="ARBA00023229"/>
    </source>
</evidence>
<dbReference type="GO" id="GO:0004452">
    <property type="term" value="F:isopentenyl-diphosphate delta-isomerase activity"/>
    <property type="evidence" value="ECO:0007669"/>
    <property type="project" value="UniProtKB-EC"/>
</dbReference>
<accession>A0A085NHJ0</accession>
<dbReference type="UniPathway" id="UPA00059">
    <property type="reaction ID" value="UER00104"/>
</dbReference>
<evidence type="ECO:0000256" key="4">
    <source>
        <dbReference type="ARBA" id="ARBA00007579"/>
    </source>
</evidence>
<dbReference type="NCBIfam" id="TIGR02150">
    <property type="entry name" value="IPP_isom_1"/>
    <property type="match status" value="1"/>
</dbReference>
<organism evidence="10">
    <name type="scientific">Trichuris suis</name>
    <name type="common">pig whipworm</name>
    <dbReference type="NCBI Taxonomy" id="68888"/>
    <lineage>
        <taxon>Eukaryota</taxon>
        <taxon>Metazoa</taxon>
        <taxon>Ecdysozoa</taxon>
        <taxon>Nematoda</taxon>
        <taxon>Enoplea</taxon>
        <taxon>Dorylaimia</taxon>
        <taxon>Trichinellida</taxon>
        <taxon>Trichuridae</taxon>
        <taxon>Trichuris</taxon>
    </lineage>
</organism>
<evidence type="ECO:0000256" key="1">
    <source>
        <dbReference type="ARBA" id="ARBA00000374"/>
    </source>
</evidence>
<dbReference type="PANTHER" id="PTHR10885:SF0">
    <property type="entry name" value="ISOPENTENYL-DIPHOSPHATE DELTA-ISOMERASE"/>
    <property type="match status" value="1"/>
</dbReference>
<dbReference type="InterPro" id="IPR011876">
    <property type="entry name" value="IsopentenylPP_isomerase_typ1"/>
</dbReference>
<dbReference type="EMBL" id="KL367500">
    <property type="protein sequence ID" value="KFD68936.1"/>
    <property type="molecule type" value="Genomic_DNA"/>
</dbReference>
<dbReference type="SUPFAM" id="SSF55811">
    <property type="entry name" value="Nudix"/>
    <property type="match status" value="1"/>
</dbReference>
<comment type="catalytic activity">
    <reaction evidence="1">
        <text>isopentenyl diphosphate = dimethylallyl diphosphate</text>
        <dbReference type="Rhea" id="RHEA:23284"/>
        <dbReference type="ChEBI" id="CHEBI:57623"/>
        <dbReference type="ChEBI" id="CHEBI:128769"/>
        <dbReference type="EC" id="5.3.3.2"/>
    </reaction>
</comment>
<dbReference type="GO" id="GO:0009240">
    <property type="term" value="P:isopentenyl diphosphate biosynthetic process"/>
    <property type="evidence" value="ECO:0007669"/>
    <property type="project" value="TreeGrafter"/>
</dbReference>
<comment type="similarity">
    <text evidence="4">Belongs to the IPP isomerase type 1 family.</text>
</comment>
<dbReference type="GO" id="GO:0005737">
    <property type="term" value="C:cytoplasm"/>
    <property type="evidence" value="ECO:0007669"/>
    <property type="project" value="TreeGrafter"/>
</dbReference>
<reference evidence="10 11" key="1">
    <citation type="journal article" date="2014" name="Nat. Genet.">
        <title>Genome and transcriptome of the porcine whipworm Trichuris suis.</title>
        <authorList>
            <person name="Jex A.R."/>
            <person name="Nejsum P."/>
            <person name="Schwarz E.M."/>
            <person name="Hu L."/>
            <person name="Young N.D."/>
            <person name="Hall R.S."/>
            <person name="Korhonen P.K."/>
            <person name="Liao S."/>
            <person name="Thamsborg S."/>
            <person name="Xia J."/>
            <person name="Xu P."/>
            <person name="Wang S."/>
            <person name="Scheerlinck J.P."/>
            <person name="Hofmann A."/>
            <person name="Sternberg P.W."/>
            <person name="Wang J."/>
            <person name="Gasser R.B."/>
        </authorList>
    </citation>
    <scope>NUCLEOTIDE SEQUENCE [LARGE SCALE GENOMIC DNA]</scope>
    <source>
        <strain evidence="10">DCEP-RM93F</strain>
        <strain evidence="9">DCEP-RM93M</strain>
    </source>
</reference>
<feature type="domain" description="Nudix hydrolase" evidence="8">
    <location>
        <begin position="69"/>
        <end position="220"/>
    </location>
</feature>
<dbReference type="GO" id="GO:0050992">
    <property type="term" value="P:dimethylallyl diphosphate biosynthetic process"/>
    <property type="evidence" value="ECO:0007669"/>
    <property type="project" value="UniProtKB-UniPathway"/>
</dbReference>
<dbReference type="Gene3D" id="3.90.79.10">
    <property type="entry name" value="Nucleoside Triphosphate Pyrophosphohydrolase"/>
    <property type="match status" value="1"/>
</dbReference>
<sequence>MRCLKVRLCFHFAKLAAPGLRTLCSGSTPCGLSSLDLATLIAVDTRDNVVGSINTKDAHSWAQIKRGASLHRAFSVFLFNSNGDMLIQKRAAKKLLFPGVWSNTCCSHPLYNAEEMDDKPPFIGIKRAAQRKMSQEFNIAPLPLRSFHCVSRILYKAQYTEDLGEHELDYIIFTQSDLVPLPNLDEVEMTQYVSPVQLKSLLELSQRNEKLISFSPWFRLIAEKLLPSWWERLGDMSALKDMESIHELT</sequence>
<dbReference type="InterPro" id="IPR015797">
    <property type="entry name" value="NUDIX_hydrolase-like_dom_sf"/>
</dbReference>
<protein>
    <recommendedName>
        <fullName evidence="5">isopentenyl-diphosphate Delta-isomerase</fullName>
        <ecNumber evidence="5">5.3.3.2</ecNumber>
    </recommendedName>
</protein>
<keyword evidence="11" id="KW-1185">Reference proteome</keyword>
<evidence type="ECO:0000256" key="5">
    <source>
        <dbReference type="ARBA" id="ARBA00012057"/>
    </source>
</evidence>
<dbReference type="PROSITE" id="PS51462">
    <property type="entry name" value="NUDIX"/>
    <property type="match status" value="1"/>
</dbReference>
<dbReference type="EMBL" id="KL363247">
    <property type="protein sequence ID" value="KFD50855.1"/>
    <property type="molecule type" value="Genomic_DNA"/>
</dbReference>
<name>A0A085NHJ0_9BILA</name>
<proteinExistence type="inferred from homology"/>
<evidence type="ECO:0000256" key="3">
    <source>
        <dbReference type="ARBA" id="ARBA00004826"/>
    </source>
</evidence>
<dbReference type="Proteomes" id="UP000030758">
    <property type="component" value="Unassembled WGS sequence"/>
</dbReference>
<evidence type="ECO:0000313" key="11">
    <source>
        <dbReference type="Proteomes" id="UP000030764"/>
    </source>
</evidence>
<comment type="function">
    <text evidence="2">Catalyzes the 1,3-allylic rearrangement of the homoallylic substrate isopentenyl (IPP) to its highly electrophilic allylic isomer, dimethylallyl diphosphate (DMAPP).</text>
</comment>
<keyword evidence="6" id="KW-0414">Isoprene biosynthesis</keyword>
<comment type="pathway">
    <text evidence="3">Isoprenoid biosynthesis; dimethylallyl diphosphate biosynthesis; dimethylallyl diphosphate from isopentenyl diphosphate: step 1/1.</text>
</comment>